<organism evidence="1 2">
    <name type="scientific">Mortierella hygrophila</name>
    <dbReference type="NCBI Taxonomy" id="979708"/>
    <lineage>
        <taxon>Eukaryota</taxon>
        <taxon>Fungi</taxon>
        <taxon>Fungi incertae sedis</taxon>
        <taxon>Mucoromycota</taxon>
        <taxon>Mortierellomycotina</taxon>
        <taxon>Mortierellomycetes</taxon>
        <taxon>Mortierellales</taxon>
        <taxon>Mortierellaceae</taxon>
        <taxon>Mortierella</taxon>
    </lineage>
</organism>
<protein>
    <submittedName>
        <fullName evidence="1">Uncharacterized protein</fullName>
    </submittedName>
</protein>
<comment type="caution">
    <text evidence="1">The sequence shown here is derived from an EMBL/GenBank/DDBJ whole genome shotgun (WGS) entry which is preliminary data.</text>
</comment>
<name>A0A9P6JZW0_9FUNG</name>
<dbReference type="EMBL" id="JAAAXW010000236">
    <property type="protein sequence ID" value="KAF9539628.1"/>
    <property type="molecule type" value="Genomic_DNA"/>
</dbReference>
<evidence type="ECO:0000313" key="1">
    <source>
        <dbReference type="EMBL" id="KAF9539628.1"/>
    </source>
</evidence>
<proteinExistence type="predicted"/>
<sequence length="113" mass="12810">MKAACPVLALDINARKVGLDWSKYVIYPQTQGRVGPNYGKGGMKVESAKEVSREEPVEIVIAKRKRINLEDLKDHNKGMDFRKVGNRVEVVDAEANTEKREKRYTHSSKIDPL</sequence>
<dbReference type="AlphaFoldDB" id="A0A9P6JZW0"/>
<evidence type="ECO:0000313" key="2">
    <source>
        <dbReference type="Proteomes" id="UP000723463"/>
    </source>
</evidence>
<accession>A0A9P6JZW0</accession>
<reference evidence="1" key="1">
    <citation type="journal article" date="2020" name="Fungal Divers.">
        <title>Resolving the Mortierellaceae phylogeny through synthesis of multi-gene phylogenetics and phylogenomics.</title>
        <authorList>
            <person name="Vandepol N."/>
            <person name="Liber J."/>
            <person name="Desiro A."/>
            <person name="Na H."/>
            <person name="Kennedy M."/>
            <person name="Barry K."/>
            <person name="Grigoriev I.V."/>
            <person name="Miller A.N."/>
            <person name="O'Donnell K."/>
            <person name="Stajich J.E."/>
            <person name="Bonito G."/>
        </authorList>
    </citation>
    <scope>NUCLEOTIDE SEQUENCE</scope>
    <source>
        <strain evidence="1">NRRL 2591</strain>
    </source>
</reference>
<gene>
    <name evidence="1" type="ORF">EC957_005183</name>
</gene>
<keyword evidence="2" id="KW-1185">Reference proteome</keyword>
<dbReference type="Proteomes" id="UP000723463">
    <property type="component" value="Unassembled WGS sequence"/>
</dbReference>